<keyword evidence="12 19" id="KW-0675">Receptor</keyword>
<dbReference type="InterPro" id="IPR036942">
    <property type="entry name" value="Beta-barrel_TonB_sf"/>
</dbReference>
<accession>A0A506UF27</accession>
<comment type="subcellular location">
    <subcellularLocation>
        <location evidence="1 14">Cell outer membrane</location>
        <topology evidence="1 14">Multi-pass membrane protein</topology>
    </subcellularLocation>
</comment>
<dbReference type="GO" id="GO:0015891">
    <property type="term" value="P:siderophore transport"/>
    <property type="evidence" value="ECO:0007669"/>
    <property type="project" value="InterPro"/>
</dbReference>
<comment type="caution">
    <text evidence="19">The sequence shown here is derived from an EMBL/GenBank/DDBJ whole genome shotgun (WGS) entry which is preliminary data.</text>
</comment>
<keyword evidence="9" id="KW-0406">Ion transport</keyword>
<evidence type="ECO:0000256" key="11">
    <source>
        <dbReference type="ARBA" id="ARBA00023136"/>
    </source>
</evidence>
<dbReference type="Pfam" id="PF07715">
    <property type="entry name" value="Plug"/>
    <property type="match status" value="1"/>
</dbReference>
<evidence type="ECO:0000259" key="17">
    <source>
        <dbReference type="Pfam" id="PF00593"/>
    </source>
</evidence>
<dbReference type="OrthoDB" id="9760333at2"/>
<keyword evidence="3 14" id="KW-0813">Transport</keyword>
<dbReference type="NCBIfam" id="TIGR01783">
    <property type="entry name" value="TonB-siderophor"/>
    <property type="match status" value="1"/>
</dbReference>
<keyword evidence="6 14" id="KW-0812">Transmembrane</keyword>
<evidence type="ECO:0000256" key="10">
    <source>
        <dbReference type="ARBA" id="ARBA00023077"/>
    </source>
</evidence>
<evidence type="ECO:0000313" key="20">
    <source>
        <dbReference type="Proteomes" id="UP000318801"/>
    </source>
</evidence>
<evidence type="ECO:0000256" key="12">
    <source>
        <dbReference type="ARBA" id="ARBA00023170"/>
    </source>
</evidence>
<dbReference type="Pfam" id="PF00593">
    <property type="entry name" value="TonB_dep_Rec_b-barrel"/>
    <property type="match status" value="1"/>
</dbReference>
<evidence type="ECO:0000259" key="18">
    <source>
        <dbReference type="Pfam" id="PF07715"/>
    </source>
</evidence>
<evidence type="ECO:0000256" key="9">
    <source>
        <dbReference type="ARBA" id="ARBA00023065"/>
    </source>
</evidence>
<evidence type="ECO:0000256" key="2">
    <source>
        <dbReference type="ARBA" id="ARBA00009810"/>
    </source>
</evidence>
<dbReference type="GO" id="GO:0038023">
    <property type="term" value="F:signaling receptor activity"/>
    <property type="evidence" value="ECO:0007669"/>
    <property type="project" value="InterPro"/>
</dbReference>
<keyword evidence="5" id="KW-0410">Iron transport</keyword>
<dbReference type="AlphaFoldDB" id="A0A506UF27"/>
<evidence type="ECO:0000256" key="3">
    <source>
        <dbReference type="ARBA" id="ARBA00022448"/>
    </source>
</evidence>
<evidence type="ECO:0000313" key="19">
    <source>
        <dbReference type="EMBL" id="TPW31525.1"/>
    </source>
</evidence>
<organism evidence="19 20">
    <name type="scientific">Martelella alba</name>
    <dbReference type="NCBI Taxonomy" id="2590451"/>
    <lineage>
        <taxon>Bacteria</taxon>
        <taxon>Pseudomonadati</taxon>
        <taxon>Pseudomonadota</taxon>
        <taxon>Alphaproteobacteria</taxon>
        <taxon>Hyphomicrobiales</taxon>
        <taxon>Aurantimonadaceae</taxon>
        <taxon>Martelella</taxon>
    </lineage>
</organism>
<sequence length="724" mass="79124">MSISTTKTITFAASASLATLLSAAPLWAQDQDTTELAPVSVIVDGSSDDGADFVAKSSDAAMKTSRPLIETPQSVSVVTRKEFEERNATSVQQALLYSSGVQAELRPNDRYDIVPVRGFGGYQNFVQYLDGLRILKGISYAEPTIDLYNIERVEVVRGPASVLYGQMTPGGMVNLVSKKPTEEARGEVFTTIGNEDYIKSGIDLSGPIDEDGIYRYRFVASGRYNETNIEGVDSSRVSVLPSLEIAPDDATSLTLQFSYTDDPSSNYPGYLPAVGTVLPNGDYPDIPYDFNIGDSDFDKFTRQTTSAGYEFEHEFDDVFTFRQNLRYTHIDTEHRSLYYSGSSGTTLSRGVSHLKEHADTLAVDTQIEADFSTGMLDHTGLFGFDYSYIDANRLFGKGKAPSINYLSPDYSQAITDPAYSTDTNQVTNQAGIYLQDEIAYGALTVALGGRYDYYDITNDSTVLSTGVTSSTENENHAFTGRLGATYLFDNGIAPYASYSTSFEPPSGFGYSAKGGTTLDPVEGEQYEVGVKYQPFDDAKSYIMASAYQLTEKNALSSDPTYSGYYVQTDEIELKGIELEGKLALDSGWDITLAYTYADPEITKSATAALVGNAPAAVPQNAASAWLHYSFFSGPLEGLGIGAGIRYTGETWGDQENSFQVPAYTLFDAGIDYDFGARWPKYEGLTLNVTATNLGNEEYVASCTYTTRCFYGTSRSVYATLKYQW</sequence>
<dbReference type="PANTHER" id="PTHR32552:SF68">
    <property type="entry name" value="FERRICHROME OUTER MEMBRANE TRANSPORTER_PHAGE RECEPTOR"/>
    <property type="match status" value="1"/>
</dbReference>
<evidence type="ECO:0000256" key="4">
    <source>
        <dbReference type="ARBA" id="ARBA00022452"/>
    </source>
</evidence>
<dbReference type="GO" id="GO:0009279">
    <property type="term" value="C:cell outer membrane"/>
    <property type="evidence" value="ECO:0007669"/>
    <property type="project" value="UniProtKB-SubCell"/>
</dbReference>
<dbReference type="PROSITE" id="PS52016">
    <property type="entry name" value="TONB_DEPENDENT_REC_3"/>
    <property type="match status" value="1"/>
</dbReference>
<dbReference type="PANTHER" id="PTHR32552">
    <property type="entry name" value="FERRICHROME IRON RECEPTOR-RELATED"/>
    <property type="match status" value="1"/>
</dbReference>
<dbReference type="Proteomes" id="UP000318801">
    <property type="component" value="Unassembled WGS sequence"/>
</dbReference>
<evidence type="ECO:0000256" key="7">
    <source>
        <dbReference type="ARBA" id="ARBA00022729"/>
    </source>
</evidence>
<evidence type="ECO:0000256" key="1">
    <source>
        <dbReference type="ARBA" id="ARBA00004571"/>
    </source>
</evidence>
<dbReference type="Gene3D" id="2.40.170.20">
    <property type="entry name" value="TonB-dependent receptor, beta-barrel domain"/>
    <property type="match status" value="1"/>
</dbReference>
<keyword evidence="10 15" id="KW-0798">TonB box</keyword>
<evidence type="ECO:0000256" key="8">
    <source>
        <dbReference type="ARBA" id="ARBA00023004"/>
    </source>
</evidence>
<feature type="domain" description="TonB-dependent receptor plug" evidence="18">
    <location>
        <begin position="68"/>
        <end position="171"/>
    </location>
</feature>
<dbReference type="GO" id="GO:0015344">
    <property type="term" value="F:siderophore uptake transmembrane transporter activity"/>
    <property type="evidence" value="ECO:0007669"/>
    <property type="project" value="TreeGrafter"/>
</dbReference>
<dbReference type="SUPFAM" id="SSF56935">
    <property type="entry name" value="Porins"/>
    <property type="match status" value="1"/>
</dbReference>
<proteinExistence type="inferred from homology"/>
<feature type="domain" description="TonB-dependent receptor-like beta-barrel" evidence="17">
    <location>
        <begin position="246"/>
        <end position="693"/>
    </location>
</feature>
<comment type="similarity">
    <text evidence="2 14 15">Belongs to the TonB-dependent receptor family.</text>
</comment>
<dbReference type="InterPro" id="IPR037066">
    <property type="entry name" value="Plug_dom_sf"/>
</dbReference>
<evidence type="ECO:0000256" key="6">
    <source>
        <dbReference type="ARBA" id="ARBA00022692"/>
    </source>
</evidence>
<dbReference type="InterPro" id="IPR000531">
    <property type="entry name" value="Beta-barrel_TonB"/>
</dbReference>
<keyword evidence="11 14" id="KW-0472">Membrane</keyword>
<keyword evidence="8" id="KW-0408">Iron</keyword>
<protein>
    <submittedName>
        <fullName evidence="19">TonB-dependent siderophore receptor</fullName>
    </submittedName>
</protein>
<feature type="chain" id="PRO_5021345772" evidence="16">
    <location>
        <begin position="29"/>
        <end position="724"/>
    </location>
</feature>
<dbReference type="Gene3D" id="2.170.130.10">
    <property type="entry name" value="TonB-dependent receptor, plug domain"/>
    <property type="match status" value="1"/>
</dbReference>
<keyword evidence="7 16" id="KW-0732">Signal</keyword>
<keyword evidence="13 14" id="KW-0998">Cell outer membrane</keyword>
<dbReference type="EMBL" id="VHLG01000003">
    <property type="protein sequence ID" value="TPW31525.1"/>
    <property type="molecule type" value="Genomic_DNA"/>
</dbReference>
<evidence type="ECO:0000256" key="14">
    <source>
        <dbReference type="PROSITE-ProRule" id="PRU01360"/>
    </source>
</evidence>
<name>A0A506UF27_9HYPH</name>
<dbReference type="CDD" id="cd01347">
    <property type="entry name" value="ligand_gated_channel"/>
    <property type="match status" value="1"/>
</dbReference>
<feature type="signal peptide" evidence="16">
    <location>
        <begin position="1"/>
        <end position="28"/>
    </location>
</feature>
<dbReference type="FunFam" id="2.170.130.10:FF:000001">
    <property type="entry name" value="Catecholate siderophore TonB-dependent receptor"/>
    <property type="match status" value="1"/>
</dbReference>
<reference evidence="19 20" key="1">
    <citation type="submission" date="2019-06" db="EMBL/GenBank/DDBJ databases">
        <authorList>
            <person name="Li M."/>
        </authorList>
    </citation>
    <scope>NUCLEOTIDE SEQUENCE [LARGE SCALE GENOMIC DNA]</scope>
    <source>
        <strain evidence="19 20">BGMRC2036</strain>
    </source>
</reference>
<keyword evidence="4 14" id="KW-1134">Transmembrane beta strand</keyword>
<dbReference type="InterPro" id="IPR039426">
    <property type="entry name" value="TonB-dep_rcpt-like"/>
</dbReference>
<evidence type="ECO:0000256" key="5">
    <source>
        <dbReference type="ARBA" id="ARBA00022496"/>
    </source>
</evidence>
<evidence type="ECO:0000256" key="16">
    <source>
        <dbReference type="SAM" id="SignalP"/>
    </source>
</evidence>
<dbReference type="InterPro" id="IPR010105">
    <property type="entry name" value="TonB_sidphr_rcpt"/>
</dbReference>
<evidence type="ECO:0000256" key="15">
    <source>
        <dbReference type="RuleBase" id="RU003357"/>
    </source>
</evidence>
<dbReference type="InterPro" id="IPR012910">
    <property type="entry name" value="Plug_dom"/>
</dbReference>
<evidence type="ECO:0000256" key="13">
    <source>
        <dbReference type="ARBA" id="ARBA00023237"/>
    </source>
</evidence>
<gene>
    <name evidence="19" type="ORF">FJU08_07145</name>
</gene>
<dbReference type="RefSeq" id="WP_141148295.1">
    <property type="nucleotide sequence ID" value="NZ_VHLG01000003.1"/>
</dbReference>
<keyword evidence="20" id="KW-1185">Reference proteome</keyword>